<feature type="compositionally biased region" description="Basic and acidic residues" evidence="3">
    <location>
        <begin position="289"/>
        <end position="300"/>
    </location>
</feature>
<protein>
    <recommendedName>
        <fullName evidence="2">PIH1 domain-containing protein 1</fullName>
    </recommendedName>
</protein>
<evidence type="ECO:0000259" key="5">
    <source>
        <dbReference type="Pfam" id="PF18201"/>
    </source>
</evidence>
<feature type="compositionally biased region" description="Low complexity" evidence="3">
    <location>
        <begin position="354"/>
        <end position="365"/>
    </location>
</feature>
<dbReference type="Pfam" id="PF08190">
    <property type="entry name" value="PIH1"/>
    <property type="match status" value="1"/>
</dbReference>
<evidence type="ECO:0000313" key="6">
    <source>
        <dbReference type="EMBL" id="CAK0878463.1"/>
    </source>
</evidence>
<feature type="domain" description="PIH1D1/2/3 CS-like" evidence="5">
    <location>
        <begin position="440"/>
        <end position="509"/>
    </location>
</feature>
<organism evidence="6 7">
    <name type="scientific">Prorocentrum cordatum</name>
    <dbReference type="NCBI Taxonomy" id="2364126"/>
    <lineage>
        <taxon>Eukaryota</taxon>
        <taxon>Sar</taxon>
        <taxon>Alveolata</taxon>
        <taxon>Dinophyceae</taxon>
        <taxon>Prorocentrales</taxon>
        <taxon>Prorocentraceae</taxon>
        <taxon>Prorocentrum</taxon>
    </lineage>
</organism>
<feature type="compositionally biased region" description="Basic and acidic residues" evidence="3">
    <location>
        <begin position="175"/>
        <end position="185"/>
    </location>
</feature>
<dbReference type="Pfam" id="PF18201">
    <property type="entry name" value="PIH1_CS"/>
    <property type="match status" value="1"/>
</dbReference>
<name>A0ABN9VZK2_9DINO</name>
<dbReference type="Proteomes" id="UP001189429">
    <property type="component" value="Unassembled WGS sequence"/>
</dbReference>
<dbReference type="InterPro" id="IPR012981">
    <property type="entry name" value="PIH1_N"/>
</dbReference>
<accession>A0ABN9VZK2</accession>
<proteinExistence type="inferred from homology"/>
<evidence type="ECO:0000256" key="3">
    <source>
        <dbReference type="SAM" id="MobiDB-lite"/>
    </source>
</evidence>
<evidence type="ECO:0000313" key="7">
    <source>
        <dbReference type="Proteomes" id="UP001189429"/>
    </source>
</evidence>
<dbReference type="PANTHER" id="PTHR22997:SF0">
    <property type="entry name" value="PIH1 DOMAIN-CONTAINING PROTEIN 1"/>
    <property type="match status" value="1"/>
</dbReference>
<dbReference type="InterPro" id="IPR050734">
    <property type="entry name" value="PIH1/Kintoun_subfamily"/>
</dbReference>
<evidence type="ECO:0000259" key="4">
    <source>
        <dbReference type="Pfam" id="PF08190"/>
    </source>
</evidence>
<reference evidence="6" key="1">
    <citation type="submission" date="2023-10" db="EMBL/GenBank/DDBJ databases">
        <authorList>
            <person name="Chen Y."/>
            <person name="Shah S."/>
            <person name="Dougan E. K."/>
            <person name="Thang M."/>
            <person name="Chan C."/>
        </authorList>
    </citation>
    <scope>NUCLEOTIDE SEQUENCE [LARGE SCALE GENOMIC DNA]</scope>
</reference>
<comment type="similarity">
    <text evidence="1">Belongs to the PIH1 family.</text>
</comment>
<dbReference type="PANTHER" id="PTHR22997">
    <property type="entry name" value="PIH1 DOMAIN-CONTAINING PROTEIN 1"/>
    <property type="match status" value="1"/>
</dbReference>
<feature type="region of interest" description="Disordered" evidence="3">
    <location>
        <begin position="289"/>
        <end position="424"/>
    </location>
</feature>
<evidence type="ECO:0000256" key="1">
    <source>
        <dbReference type="ARBA" id="ARBA00008511"/>
    </source>
</evidence>
<dbReference type="EMBL" id="CAUYUJ010017849">
    <property type="protein sequence ID" value="CAK0878463.1"/>
    <property type="molecule type" value="Genomic_DNA"/>
</dbReference>
<feature type="compositionally biased region" description="Basic and acidic residues" evidence="3">
    <location>
        <begin position="309"/>
        <end position="318"/>
    </location>
</feature>
<feature type="domain" description="PIH1 N-terminal" evidence="4">
    <location>
        <begin position="11"/>
        <end position="151"/>
    </location>
</feature>
<sequence length="512" mass="56068">MAHPAGMPPLRPAVGFCIQTESTGTPPGRWFINMTRHKMVDMPVAYSGRPVSREFILSHGIGNMQVPFDIGTFRKLRERAEGAKQTTYCVDVVFNPLIVQLFMDDEFCNADGLQNFRTFVMNLALKRIEESIGVKLSLPKAKLVKAFRYKDGEDGGQDPREFTELPGDADCFDEEAPKKPSKEEPPPELIQDVTPGKPKKPAVKKGFLNSSSKSLYGPEGSKEGVVPENAGDPMGFIPKKLRQTCKFVDTAAPEYQEAEKKRRAAEEHNATAQEFRDTLTKDLDKWTRHAQPDKWERDLPDAAPPPCKYDNDYSRFDDIGACEDEAAAPPAQQRDWYCDGDGRVQRAPSSGSRAPTSEPAPAAEPALKKGFLDGGKSPLYPKGSEQRAPPTEEQIMKDMANLMGVGGSDARQGPAEKRPSVAAKVPECKAPEFTLSEEADSMRLTVSVPRLESMQGVSLDVTEQRASLAFPGGAGLKPLQVELPVAVVPTGARAKFSKKRCEIAVTLPLAAH</sequence>
<gene>
    <name evidence="6" type="ORF">PCOR1329_LOCUS62221</name>
</gene>
<comment type="caution">
    <text evidence="6">The sequence shown here is derived from an EMBL/GenBank/DDBJ whole genome shotgun (WGS) entry which is preliminary data.</text>
</comment>
<dbReference type="InterPro" id="IPR041442">
    <property type="entry name" value="PIH1D1/2/3_CS-like"/>
</dbReference>
<evidence type="ECO:0000256" key="2">
    <source>
        <dbReference type="ARBA" id="ARBA00040540"/>
    </source>
</evidence>
<keyword evidence="7" id="KW-1185">Reference proteome</keyword>
<feature type="compositionally biased region" description="Basic and acidic residues" evidence="3">
    <location>
        <begin position="154"/>
        <end position="163"/>
    </location>
</feature>
<feature type="region of interest" description="Disordered" evidence="3">
    <location>
        <begin position="154"/>
        <end position="231"/>
    </location>
</feature>